<reference evidence="2" key="1">
    <citation type="journal article" date="2013" name="Nature">
        <title>Draft genome of the wheat A-genome progenitor Triticum urartu.</title>
        <authorList>
            <person name="Ling H.Q."/>
            <person name="Zhao S."/>
            <person name="Liu D."/>
            <person name="Wang J."/>
            <person name="Sun H."/>
            <person name="Zhang C."/>
            <person name="Fan H."/>
            <person name="Li D."/>
            <person name="Dong L."/>
            <person name="Tao Y."/>
            <person name="Gao C."/>
            <person name="Wu H."/>
            <person name="Li Y."/>
            <person name="Cui Y."/>
            <person name="Guo X."/>
            <person name="Zheng S."/>
            <person name="Wang B."/>
            <person name="Yu K."/>
            <person name="Liang Q."/>
            <person name="Yang W."/>
            <person name="Lou X."/>
            <person name="Chen J."/>
            <person name="Feng M."/>
            <person name="Jian J."/>
            <person name="Zhang X."/>
            <person name="Luo G."/>
            <person name="Jiang Y."/>
            <person name="Liu J."/>
            <person name="Wang Z."/>
            <person name="Sha Y."/>
            <person name="Zhang B."/>
            <person name="Wu H."/>
            <person name="Tang D."/>
            <person name="Shen Q."/>
            <person name="Xue P."/>
            <person name="Zou S."/>
            <person name="Wang X."/>
            <person name="Liu X."/>
            <person name="Wang F."/>
            <person name="Yang Y."/>
            <person name="An X."/>
            <person name="Dong Z."/>
            <person name="Zhang K."/>
            <person name="Zhang X."/>
            <person name="Luo M.C."/>
            <person name="Dvorak J."/>
            <person name="Tong Y."/>
            <person name="Wang J."/>
            <person name="Yang H."/>
            <person name="Li Z."/>
            <person name="Wang D."/>
            <person name="Zhang A."/>
            <person name="Wang J."/>
        </authorList>
    </citation>
    <scope>NUCLEOTIDE SEQUENCE</scope>
    <source>
        <strain evidence="2">cv. G1812</strain>
    </source>
</reference>
<proteinExistence type="predicted"/>
<name>A0A8R7UPH5_TRIUA</name>
<keyword evidence="2" id="KW-1185">Reference proteome</keyword>
<dbReference type="EnsemblPlants" id="TuG1812G0500005632.01.T01">
    <property type="protein sequence ID" value="TuG1812G0500005632.01.T01"/>
    <property type="gene ID" value="TuG1812G0500005632.01"/>
</dbReference>
<evidence type="ECO:0000313" key="1">
    <source>
        <dbReference type="EnsemblPlants" id="TuG1812G0500005632.01.T01"/>
    </source>
</evidence>
<organism evidence="1 2">
    <name type="scientific">Triticum urartu</name>
    <name type="common">Red wild einkorn</name>
    <name type="synonym">Crithodium urartu</name>
    <dbReference type="NCBI Taxonomy" id="4572"/>
    <lineage>
        <taxon>Eukaryota</taxon>
        <taxon>Viridiplantae</taxon>
        <taxon>Streptophyta</taxon>
        <taxon>Embryophyta</taxon>
        <taxon>Tracheophyta</taxon>
        <taxon>Spermatophyta</taxon>
        <taxon>Magnoliopsida</taxon>
        <taxon>Liliopsida</taxon>
        <taxon>Poales</taxon>
        <taxon>Poaceae</taxon>
        <taxon>BOP clade</taxon>
        <taxon>Pooideae</taxon>
        <taxon>Triticodae</taxon>
        <taxon>Triticeae</taxon>
        <taxon>Triticinae</taxon>
        <taxon>Triticum</taxon>
    </lineage>
</organism>
<dbReference type="Proteomes" id="UP000015106">
    <property type="component" value="Chromosome 5"/>
</dbReference>
<sequence length="25" mass="2652">MGISCIQRFLLHPSSIFVGTSTSIG</sequence>
<dbReference type="Gramene" id="TuG1812G0500005632.01.T01">
    <property type="protein sequence ID" value="TuG1812G0500005632.01.T01"/>
    <property type="gene ID" value="TuG1812G0500005632.01"/>
</dbReference>
<protein>
    <submittedName>
        <fullName evidence="1">Uncharacterized protein</fullName>
    </submittedName>
</protein>
<reference evidence="1" key="3">
    <citation type="submission" date="2022-06" db="UniProtKB">
        <authorList>
            <consortium name="EnsemblPlants"/>
        </authorList>
    </citation>
    <scope>IDENTIFICATION</scope>
</reference>
<reference evidence="1" key="2">
    <citation type="submission" date="2018-03" db="EMBL/GenBank/DDBJ databases">
        <title>The Triticum urartu genome reveals the dynamic nature of wheat genome evolution.</title>
        <authorList>
            <person name="Ling H."/>
            <person name="Ma B."/>
            <person name="Shi X."/>
            <person name="Liu H."/>
            <person name="Dong L."/>
            <person name="Sun H."/>
            <person name="Cao Y."/>
            <person name="Gao Q."/>
            <person name="Zheng S."/>
            <person name="Li Y."/>
            <person name="Yu Y."/>
            <person name="Du H."/>
            <person name="Qi M."/>
            <person name="Li Y."/>
            <person name="Yu H."/>
            <person name="Cui Y."/>
            <person name="Wang N."/>
            <person name="Chen C."/>
            <person name="Wu H."/>
            <person name="Zhao Y."/>
            <person name="Zhang J."/>
            <person name="Li Y."/>
            <person name="Zhou W."/>
            <person name="Zhang B."/>
            <person name="Hu W."/>
            <person name="Eijk M."/>
            <person name="Tang J."/>
            <person name="Witsenboer H."/>
            <person name="Zhao S."/>
            <person name="Li Z."/>
            <person name="Zhang A."/>
            <person name="Wang D."/>
            <person name="Liang C."/>
        </authorList>
    </citation>
    <scope>NUCLEOTIDE SEQUENCE [LARGE SCALE GENOMIC DNA]</scope>
    <source>
        <strain evidence="1">cv. G1812</strain>
    </source>
</reference>
<accession>A0A8R7UPH5</accession>
<dbReference type="AlphaFoldDB" id="A0A8R7UPH5"/>
<evidence type="ECO:0000313" key="2">
    <source>
        <dbReference type="Proteomes" id="UP000015106"/>
    </source>
</evidence>